<dbReference type="RefSeq" id="WP_118591815.1">
    <property type="nucleotide sequence ID" value="NZ_QSFP01000013.1"/>
</dbReference>
<organism evidence="1 2">
    <name type="scientific">Roseburia intestinalis</name>
    <dbReference type="NCBI Taxonomy" id="166486"/>
    <lineage>
        <taxon>Bacteria</taxon>
        <taxon>Bacillati</taxon>
        <taxon>Bacillota</taxon>
        <taxon>Clostridia</taxon>
        <taxon>Lachnospirales</taxon>
        <taxon>Lachnospiraceae</taxon>
        <taxon>Roseburia</taxon>
    </lineage>
</organism>
<proteinExistence type="predicted"/>
<accession>A0A3R6A335</accession>
<sequence length="279" mass="32488">MNIEIKLKTEKKVTVDFLEFGYFGSDDTILTVDWGESQYEPGDIYGKGVQINEEYANGRINELMGLELTALQVYDLESGQEMDWIEVESISYFDDDKTYEVMPYCLRRFQRHDIKTDCVNLNLTEEQYQSIARYVRQNDKIENLFDALESHLLQRNGYENVFQFLEKELQEHPKEMTENFNPEAYTGEEEVDALCNIIEDRGGIATYTLISNQGTENECENEVVLMKKQADVWTDNIREKNNGSDMLIQEGDIILKDIKGDEVDLFFVDEICFKADETI</sequence>
<evidence type="ECO:0000313" key="1">
    <source>
        <dbReference type="EMBL" id="RHA66292.1"/>
    </source>
</evidence>
<reference evidence="1 2" key="1">
    <citation type="submission" date="2018-08" db="EMBL/GenBank/DDBJ databases">
        <title>A genome reference for cultivated species of the human gut microbiota.</title>
        <authorList>
            <person name="Zou Y."/>
            <person name="Xue W."/>
            <person name="Luo G."/>
        </authorList>
    </citation>
    <scope>NUCLEOTIDE SEQUENCE [LARGE SCALE GENOMIC DNA]</scope>
    <source>
        <strain evidence="1 2">AM43-11</strain>
    </source>
</reference>
<evidence type="ECO:0000313" key="2">
    <source>
        <dbReference type="Proteomes" id="UP000284465"/>
    </source>
</evidence>
<gene>
    <name evidence="1" type="ORF">DW927_12205</name>
</gene>
<dbReference type="AlphaFoldDB" id="A0A3R6A335"/>
<comment type="caution">
    <text evidence="1">The sequence shown here is derived from an EMBL/GenBank/DDBJ whole genome shotgun (WGS) entry which is preliminary data.</text>
</comment>
<dbReference type="Proteomes" id="UP000284465">
    <property type="component" value="Unassembled WGS sequence"/>
</dbReference>
<protein>
    <submittedName>
        <fullName evidence="1">Uncharacterized protein</fullName>
    </submittedName>
</protein>
<name>A0A3R6A335_9FIRM</name>
<dbReference type="EMBL" id="QSFP01000013">
    <property type="protein sequence ID" value="RHA66292.1"/>
    <property type="molecule type" value="Genomic_DNA"/>
</dbReference>